<dbReference type="STRING" id="3469.A0A4Y7K5D1"/>
<dbReference type="AlphaFoldDB" id="A0A4Y7K5D1"/>
<proteinExistence type="predicted"/>
<accession>A0A4Y7K5D1</accession>
<dbReference type="Gramene" id="RZC67421">
    <property type="protein sequence ID" value="RZC67421"/>
    <property type="gene ID" value="C5167_011102"/>
</dbReference>
<dbReference type="OMA" id="QQCQNNE"/>
<gene>
    <name evidence="2" type="ORF">C5167_011102</name>
</gene>
<dbReference type="EMBL" id="CM010720">
    <property type="protein sequence ID" value="RZC67421.1"/>
    <property type="molecule type" value="Genomic_DNA"/>
</dbReference>
<feature type="region of interest" description="Disordered" evidence="1">
    <location>
        <begin position="1"/>
        <end position="88"/>
    </location>
</feature>
<evidence type="ECO:0000313" key="3">
    <source>
        <dbReference type="Proteomes" id="UP000316621"/>
    </source>
</evidence>
<protein>
    <recommendedName>
        <fullName evidence="4">Late embryogenesis abundant protein, LEA-18</fullName>
    </recommendedName>
</protein>
<keyword evidence="3" id="KW-1185">Reference proteome</keyword>
<dbReference type="Proteomes" id="UP000316621">
    <property type="component" value="Chromosome 6"/>
</dbReference>
<dbReference type="InterPro" id="IPR018930">
    <property type="entry name" value="LEA-18"/>
</dbReference>
<sequence>MASTNEQMPRKLESEEQTQAADAEKGKVAGEGLLPLESSPYVKYSDLEDYKRQGYGTEGHLQPKPGQTGCPTDAPTPSGNALSSLGNI</sequence>
<dbReference type="Pfam" id="PF10714">
    <property type="entry name" value="LEA_6"/>
    <property type="match status" value="1"/>
</dbReference>
<name>A0A4Y7K5D1_PAPSO</name>
<evidence type="ECO:0000256" key="1">
    <source>
        <dbReference type="SAM" id="MobiDB-lite"/>
    </source>
</evidence>
<feature type="compositionally biased region" description="Polar residues" evidence="1">
    <location>
        <begin position="75"/>
        <end position="88"/>
    </location>
</feature>
<evidence type="ECO:0000313" key="2">
    <source>
        <dbReference type="EMBL" id="RZC67421.1"/>
    </source>
</evidence>
<organism evidence="2 3">
    <name type="scientific">Papaver somniferum</name>
    <name type="common">Opium poppy</name>
    <dbReference type="NCBI Taxonomy" id="3469"/>
    <lineage>
        <taxon>Eukaryota</taxon>
        <taxon>Viridiplantae</taxon>
        <taxon>Streptophyta</taxon>
        <taxon>Embryophyta</taxon>
        <taxon>Tracheophyta</taxon>
        <taxon>Spermatophyta</taxon>
        <taxon>Magnoliopsida</taxon>
        <taxon>Ranunculales</taxon>
        <taxon>Papaveraceae</taxon>
        <taxon>Papaveroideae</taxon>
        <taxon>Papaver</taxon>
    </lineage>
</organism>
<reference evidence="2 3" key="1">
    <citation type="journal article" date="2018" name="Science">
        <title>The opium poppy genome and morphinan production.</title>
        <authorList>
            <person name="Guo L."/>
            <person name="Winzer T."/>
            <person name="Yang X."/>
            <person name="Li Y."/>
            <person name="Ning Z."/>
            <person name="He Z."/>
            <person name="Teodor R."/>
            <person name="Lu Y."/>
            <person name="Bowser T.A."/>
            <person name="Graham I.A."/>
            <person name="Ye K."/>
        </authorList>
    </citation>
    <scope>NUCLEOTIDE SEQUENCE [LARGE SCALE GENOMIC DNA]</scope>
    <source>
        <strain evidence="3">cv. HN1</strain>
        <tissue evidence="2">Leaves</tissue>
    </source>
</reference>
<evidence type="ECO:0008006" key="4">
    <source>
        <dbReference type="Google" id="ProtNLM"/>
    </source>
</evidence>